<dbReference type="GO" id="GO:0005634">
    <property type="term" value="C:nucleus"/>
    <property type="evidence" value="ECO:0007669"/>
    <property type="project" value="TreeGrafter"/>
</dbReference>
<evidence type="ECO:0000259" key="10">
    <source>
        <dbReference type="Pfam" id="PF03372"/>
    </source>
</evidence>
<keyword evidence="3 7" id="KW-0479">Metal-binding</keyword>
<evidence type="ECO:0000256" key="5">
    <source>
        <dbReference type="ARBA" id="ARBA00022842"/>
    </source>
</evidence>
<dbReference type="OMA" id="WFEDANI"/>
<dbReference type="GO" id="GO:0046872">
    <property type="term" value="F:metal ion binding"/>
    <property type="evidence" value="ECO:0007669"/>
    <property type="project" value="UniProtKB-KW"/>
</dbReference>
<feature type="compositionally biased region" description="Polar residues" evidence="9">
    <location>
        <begin position="426"/>
        <end position="455"/>
    </location>
</feature>
<feature type="site" description="Transition state stabilizer" evidence="8">
    <location>
        <position position="194"/>
    </location>
</feature>
<dbReference type="GO" id="GO:0008311">
    <property type="term" value="F:double-stranded DNA 3'-5' DNA exonuclease activity"/>
    <property type="evidence" value="ECO:0007669"/>
    <property type="project" value="TreeGrafter"/>
</dbReference>
<dbReference type="AlphaFoldDB" id="A0A3E2HM51"/>
<evidence type="ECO:0000256" key="6">
    <source>
        <dbReference type="PIRSR" id="PIRSR604808-1"/>
    </source>
</evidence>
<feature type="site" description="Interaction with DNA substrate" evidence="8">
    <location>
        <position position="310"/>
    </location>
</feature>
<feature type="binding site" evidence="7">
    <location>
        <position position="309"/>
    </location>
    <ligand>
        <name>Mg(2+)</name>
        <dbReference type="ChEBI" id="CHEBI:18420"/>
        <label>2</label>
    </ligand>
</feature>
<dbReference type="EMBL" id="NCSJ02000020">
    <property type="protein sequence ID" value="RFU34479.1"/>
    <property type="molecule type" value="Genomic_DNA"/>
</dbReference>
<evidence type="ECO:0000256" key="7">
    <source>
        <dbReference type="PIRSR" id="PIRSR604808-2"/>
    </source>
</evidence>
<feature type="non-terminal residue" evidence="11">
    <location>
        <position position="700"/>
    </location>
</feature>
<dbReference type="PROSITE" id="PS00726">
    <property type="entry name" value="AP_NUCLEASE_F1_1"/>
    <property type="match status" value="1"/>
</dbReference>
<feature type="active site" description="Proton acceptor" evidence="6">
    <location>
        <position position="310"/>
    </location>
</feature>
<keyword evidence="5 7" id="KW-0460">Magnesium</keyword>
<evidence type="ECO:0000256" key="3">
    <source>
        <dbReference type="ARBA" id="ARBA00022723"/>
    </source>
</evidence>
<comment type="similarity">
    <text evidence="2">Belongs to the DNA repair enzymes AP/ExoA family.</text>
</comment>
<dbReference type="GO" id="GO:0003677">
    <property type="term" value="F:DNA binding"/>
    <property type="evidence" value="ECO:0007669"/>
    <property type="project" value="InterPro"/>
</dbReference>
<dbReference type="Gene3D" id="3.60.10.10">
    <property type="entry name" value="Endonuclease/exonuclease/phosphatase"/>
    <property type="match status" value="1"/>
</dbReference>
<dbReference type="PROSITE" id="PS51435">
    <property type="entry name" value="AP_NUCLEASE_F1_4"/>
    <property type="match status" value="1"/>
</dbReference>
<evidence type="ECO:0000256" key="9">
    <source>
        <dbReference type="SAM" id="MobiDB-lite"/>
    </source>
</evidence>
<feature type="region of interest" description="Disordered" evidence="9">
    <location>
        <begin position="375"/>
        <end position="398"/>
    </location>
</feature>
<evidence type="ECO:0000256" key="1">
    <source>
        <dbReference type="ARBA" id="ARBA00001936"/>
    </source>
</evidence>
<dbReference type="InterPro" id="IPR036691">
    <property type="entry name" value="Endo/exonu/phosph_ase_sf"/>
</dbReference>
<name>A0A3E2HM51_SCYLI</name>
<sequence>MSPEIPVGGQSLWRDLGGCALLLGMAMFDILEADIVVMQETKIQRKDLQDDMVLVPGWDVYFSLPKHKKGYSGVAIYTRNSVCAPIRAEEGITGILTPPNSSTSFRDLSEGQKIGGYPSISQLGDCSVDLATLDSEGRCVVLEFPAFVLIGVYCPATRDETRDEFRLGFLNALDARARNLVAAGKRVFLTGDLNIMCGEHDTASVQEMVRKRGLTVEEFFSSPARKLLNELLINGKVYGDREEGRERPVMWDLCRGFHPNRKGMFTCWEQKINARPGNYGSRIDYVLCSEDCKGWFCDANIQEGLMGSDHCPVYAVLKSKVTINGDEVDIRDLMSKDMFKDGIRLRHWSPKDLLPTSAKLIPEFDRRRSIRDMFAKKPSLTMDEGSPANTDSIDKNEDRIQARDIETTVMGGDGFDELYKKEDSQQSRYATPIQSQQSATESLSASLKRSRSTFVSRAPKRAKSKAALTATKSQPGKGQSSLKGFFKPKGSPDGTSQSSASVDPDLTLLSSTATSPQVTGLVHSGPDSAEDDTLSPDTLDLPNQEDVKDPIAAKESWSRLLGNPDWASGYSKDDGALLIAIEAKKRIRIAQRRNTAPCLFSYPSRVPVKARGKTGITQDGIVRRSVVYDLDVDLETIFSSLLTMIGTAMKSTPQASPTKPGQQQEKKINYYRDELWQKIYSLLAVGRIPLDDDNGMEDSS</sequence>
<feature type="binding site" evidence="7">
    <location>
        <position position="310"/>
    </location>
    <ligand>
        <name>Mg(2+)</name>
        <dbReference type="ChEBI" id="CHEBI:18420"/>
        <label>1</label>
    </ligand>
</feature>
<comment type="cofactor">
    <cofactor evidence="1">
        <name>Mn(2+)</name>
        <dbReference type="ChEBI" id="CHEBI:29035"/>
    </cofactor>
</comment>
<dbReference type="SUPFAM" id="SSF56219">
    <property type="entry name" value="DNase I-like"/>
    <property type="match status" value="1"/>
</dbReference>
<feature type="active site" evidence="6">
    <location>
        <position position="153"/>
    </location>
</feature>
<feature type="binding site" evidence="7">
    <location>
        <position position="40"/>
    </location>
    <ligand>
        <name>Mg(2+)</name>
        <dbReference type="ChEBI" id="CHEBI:18420"/>
        <label>1</label>
    </ligand>
</feature>
<dbReference type="FunFam" id="3.60.10.10:FF:000079">
    <property type="entry name" value="DNA-(apurinic or apyrimidinic site) lyase"/>
    <property type="match status" value="1"/>
</dbReference>
<evidence type="ECO:0000256" key="8">
    <source>
        <dbReference type="PIRSR" id="PIRSR604808-3"/>
    </source>
</evidence>
<protein>
    <recommendedName>
        <fullName evidence="10">Endonuclease/exonuclease/phosphatase domain-containing protein</fullName>
    </recommendedName>
</protein>
<dbReference type="InterPro" id="IPR020847">
    <property type="entry name" value="AP_endonuclease_F1_BS"/>
</dbReference>
<gene>
    <name evidence="11" type="ORF">B7463_g1890</name>
</gene>
<accession>A0A3E2HM51</accession>
<organism evidence="11 12">
    <name type="scientific">Scytalidium lignicola</name>
    <name type="common">Hyphomycete</name>
    <dbReference type="NCBI Taxonomy" id="5539"/>
    <lineage>
        <taxon>Eukaryota</taxon>
        <taxon>Fungi</taxon>
        <taxon>Dikarya</taxon>
        <taxon>Ascomycota</taxon>
        <taxon>Pezizomycotina</taxon>
        <taxon>Leotiomycetes</taxon>
        <taxon>Leotiomycetes incertae sedis</taxon>
        <taxon>Scytalidium</taxon>
    </lineage>
</organism>
<feature type="domain" description="Endonuclease/exonuclease/phosphatase" evidence="10">
    <location>
        <begin position="32"/>
        <end position="310"/>
    </location>
</feature>
<feature type="binding site" evidence="7">
    <location>
        <position position="192"/>
    </location>
    <ligand>
        <name>Mg(2+)</name>
        <dbReference type="ChEBI" id="CHEBI:18420"/>
        <label>1</label>
    </ligand>
</feature>
<dbReference type="Pfam" id="PF03372">
    <property type="entry name" value="Exo_endo_phos"/>
    <property type="match status" value="1"/>
</dbReference>
<dbReference type="PANTHER" id="PTHR22748:SF4">
    <property type="entry name" value="DNA-(APURINIC OR APYRIMIDINIC SITE) ENDONUCLEASE 2"/>
    <property type="match status" value="1"/>
</dbReference>
<dbReference type="STRING" id="5539.A0A3E2HM51"/>
<feature type="region of interest" description="Disordered" evidence="9">
    <location>
        <begin position="423"/>
        <end position="548"/>
    </location>
</feature>
<dbReference type="InterPro" id="IPR004808">
    <property type="entry name" value="AP_endonuc_1"/>
</dbReference>
<keyword evidence="7" id="KW-0464">Manganese</keyword>
<comment type="caution">
    <text evidence="11">The sequence shown here is derived from an EMBL/GenBank/DDBJ whole genome shotgun (WGS) entry which is preliminary data.</text>
</comment>
<evidence type="ECO:0000256" key="4">
    <source>
        <dbReference type="ARBA" id="ARBA00022801"/>
    </source>
</evidence>
<evidence type="ECO:0000313" key="12">
    <source>
        <dbReference type="Proteomes" id="UP000258309"/>
    </source>
</evidence>
<dbReference type="CDD" id="cd09088">
    <property type="entry name" value="Ape2-like_AP-endo"/>
    <property type="match status" value="1"/>
</dbReference>
<keyword evidence="4" id="KW-0378">Hydrolase</keyword>
<dbReference type="InterPro" id="IPR020848">
    <property type="entry name" value="AP_endonuclease_F1_CS"/>
</dbReference>
<reference evidence="11 12" key="1">
    <citation type="submission" date="2018-05" db="EMBL/GenBank/DDBJ databases">
        <title>Draft genome sequence of Scytalidium lignicola DSM 105466, a ubiquitous saprotrophic fungus.</title>
        <authorList>
            <person name="Buettner E."/>
            <person name="Gebauer A.M."/>
            <person name="Hofrichter M."/>
            <person name="Liers C."/>
            <person name="Kellner H."/>
        </authorList>
    </citation>
    <scope>NUCLEOTIDE SEQUENCE [LARGE SCALE GENOMIC DNA]</scope>
    <source>
        <strain evidence="11 12">DSM 105466</strain>
    </source>
</reference>
<dbReference type="GO" id="GO:0006284">
    <property type="term" value="P:base-excision repair"/>
    <property type="evidence" value="ECO:0007669"/>
    <property type="project" value="TreeGrafter"/>
</dbReference>
<dbReference type="GO" id="GO:0003906">
    <property type="term" value="F:DNA-(apurinic or apyrimidinic site) endonuclease activity"/>
    <property type="evidence" value="ECO:0007669"/>
    <property type="project" value="TreeGrafter"/>
</dbReference>
<feature type="active site" description="Proton donor/acceptor" evidence="6">
    <location>
        <position position="192"/>
    </location>
</feature>
<feature type="site" description="Important for catalytic activity" evidence="8">
    <location>
        <position position="284"/>
    </location>
</feature>
<proteinExistence type="inferred from homology"/>
<feature type="binding site" evidence="7">
    <location>
        <position position="194"/>
    </location>
    <ligand>
        <name>Mg(2+)</name>
        <dbReference type="ChEBI" id="CHEBI:18420"/>
        <label>1</label>
    </ligand>
</feature>
<evidence type="ECO:0000313" key="11">
    <source>
        <dbReference type="EMBL" id="RFU34479.1"/>
    </source>
</evidence>
<dbReference type="OrthoDB" id="391817at2759"/>
<dbReference type="PANTHER" id="PTHR22748">
    <property type="entry name" value="AP ENDONUCLEASE"/>
    <property type="match status" value="1"/>
</dbReference>
<feature type="non-terminal residue" evidence="11">
    <location>
        <position position="1"/>
    </location>
</feature>
<dbReference type="PROSITE" id="PS00728">
    <property type="entry name" value="AP_NUCLEASE_F1_3"/>
    <property type="match status" value="1"/>
</dbReference>
<dbReference type="Proteomes" id="UP000258309">
    <property type="component" value="Unassembled WGS sequence"/>
</dbReference>
<feature type="compositionally biased region" description="Polar residues" evidence="9">
    <location>
        <begin position="508"/>
        <end position="518"/>
    </location>
</feature>
<evidence type="ECO:0000256" key="2">
    <source>
        <dbReference type="ARBA" id="ARBA00007092"/>
    </source>
</evidence>
<dbReference type="InterPro" id="IPR005135">
    <property type="entry name" value="Endo/exonuclease/phosphatase"/>
</dbReference>
<dbReference type="GO" id="GO:0008081">
    <property type="term" value="F:phosphoric diester hydrolase activity"/>
    <property type="evidence" value="ECO:0007669"/>
    <property type="project" value="TreeGrafter"/>
</dbReference>
<comment type="cofactor">
    <cofactor evidence="7">
        <name>Mg(2+)</name>
        <dbReference type="ChEBI" id="CHEBI:18420"/>
    </cofactor>
    <cofactor evidence="7">
        <name>Mn(2+)</name>
        <dbReference type="ChEBI" id="CHEBI:29035"/>
    </cofactor>
    <text evidence="7">Probably binds two magnesium or manganese ions per subunit.</text>
</comment>
<keyword evidence="12" id="KW-1185">Reference proteome</keyword>